<dbReference type="Gene3D" id="3.90.1170.20">
    <property type="entry name" value="Quinolinate phosphoribosyl transferase, N-terminal domain"/>
    <property type="match status" value="1"/>
</dbReference>
<keyword evidence="2 5" id="KW-0662">Pyridine nucleotide biosynthesis</keyword>
<dbReference type="RefSeq" id="WP_011761821.1">
    <property type="nucleotide sequence ID" value="NC_008701.1"/>
</dbReference>
<dbReference type="KEGG" id="pis:Pisl_0060"/>
<dbReference type="GO" id="GO:0005737">
    <property type="term" value="C:cytoplasm"/>
    <property type="evidence" value="ECO:0007669"/>
    <property type="project" value="TreeGrafter"/>
</dbReference>
<evidence type="ECO:0000313" key="9">
    <source>
        <dbReference type="Proteomes" id="UP000002595"/>
    </source>
</evidence>
<dbReference type="InterPro" id="IPR006242">
    <property type="entry name" value="ModD"/>
</dbReference>
<evidence type="ECO:0000256" key="2">
    <source>
        <dbReference type="ARBA" id="ARBA00022642"/>
    </source>
</evidence>
<keyword evidence="3 5" id="KW-0328">Glycosyltransferase</keyword>
<keyword evidence="9" id="KW-1185">Reference proteome</keyword>
<keyword evidence="4 5" id="KW-0808">Transferase</keyword>
<comment type="catalytic activity">
    <reaction evidence="5">
        <text>nicotinate beta-D-ribonucleotide + CO2 + diphosphate = quinolinate + 5-phospho-alpha-D-ribose 1-diphosphate + 2 H(+)</text>
        <dbReference type="Rhea" id="RHEA:12733"/>
        <dbReference type="ChEBI" id="CHEBI:15378"/>
        <dbReference type="ChEBI" id="CHEBI:16526"/>
        <dbReference type="ChEBI" id="CHEBI:29959"/>
        <dbReference type="ChEBI" id="CHEBI:33019"/>
        <dbReference type="ChEBI" id="CHEBI:57502"/>
        <dbReference type="ChEBI" id="CHEBI:58017"/>
        <dbReference type="EC" id="2.4.2.19"/>
    </reaction>
</comment>
<dbReference type="PANTHER" id="PTHR32179:SF4">
    <property type="entry name" value="PYROPHOSPHORYLASE MODD-RELATED"/>
    <property type="match status" value="1"/>
</dbReference>
<dbReference type="UniPathway" id="UPA00253">
    <property type="reaction ID" value="UER00331"/>
</dbReference>
<accession>A1RQL2</accession>
<dbReference type="PIRSF" id="PIRSF006250">
    <property type="entry name" value="NadC_ModD"/>
    <property type="match status" value="1"/>
</dbReference>
<evidence type="ECO:0000256" key="4">
    <source>
        <dbReference type="ARBA" id="ARBA00022679"/>
    </source>
</evidence>
<proteinExistence type="inferred from homology"/>
<dbReference type="InterPro" id="IPR013785">
    <property type="entry name" value="Aldolase_TIM"/>
</dbReference>
<evidence type="ECO:0000313" key="8">
    <source>
        <dbReference type="EMBL" id="ABL87244.1"/>
    </source>
</evidence>
<dbReference type="GO" id="GO:0004514">
    <property type="term" value="F:nicotinate-nucleotide diphosphorylase (carboxylating) activity"/>
    <property type="evidence" value="ECO:0007669"/>
    <property type="project" value="UniProtKB-EC"/>
</dbReference>
<dbReference type="Pfam" id="PF01729">
    <property type="entry name" value="QRPTase_C"/>
    <property type="match status" value="1"/>
</dbReference>
<dbReference type="Proteomes" id="UP000002595">
    <property type="component" value="Chromosome"/>
</dbReference>
<dbReference type="AlphaFoldDB" id="A1RQL2"/>
<comment type="subunit">
    <text evidence="5">Hexamer formed by 3 homodimers.</text>
</comment>
<dbReference type="STRING" id="384616.Pisl_0060"/>
<dbReference type="InterPro" id="IPR002638">
    <property type="entry name" value="Quinolinate_PRibosylTrfase_C"/>
</dbReference>
<evidence type="ECO:0000256" key="1">
    <source>
        <dbReference type="ARBA" id="ARBA00009400"/>
    </source>
</evidence>
<dbReference type="InterPro" id="IPR036068">
    <property type="entry name" value="Nicotinate_pribotase-like_C"/>
</dbReference>
<dbReference type="EMBL" id="CP000504">
    <property type="protein sequence ID" value="ABL87244.1"/>
    <property type="molecule type" value="Genomic_DNA"/>
</dbReference>
<dbReference type="GO" id="GO:0009435">
    <property type="term" value="P:NAD+ biosynthetic process"/>
    <property type="evidence" value="ECO:0007669"/>
    <property type="project" value="UniProtKB-UniPathway"/>
</dbReference>
<dbReference type="Pfam" id="PF02749">
    <property type="entry name" value="QRPTase_N"/>
    <property type="match status" value="1"/>
</dbReference>
<evidence type="ECO:0000259" key="7">
    <source>
        <dbReference type="Pfam" id="PF02749"/>
    </source>
</evidence>
<dbReference type="InterPro" id="IPR037128">
    <property type="entry name" value="Quinolinate_PRibosylTase_N_sf"/>
</dbReference>
<comment type="pathway">
    <text evidence="5">Cofactor biosynthesis; NAD(+) biosynthesis; nicotinate D-ribonucleotide from quinolinate: step 1/1.</text>
</comment>
<evidence type="ECO:0000259" key="6">
    <source>
        <dbReference type="Pfam" id="PF01729"/>
    </source>
</evidence>
<dbReference type="GeneID" id="4617437"/>
<dbReference type="eggNOG" id="arCOG01483">
    <property type="taxonomic scope" value="Archaea"/>
</dbReference>
<sequence>MRSRLEAWLLEDLGSYDLTTEVLGIGGLRGVAQLFAREEAVVAGSEEAAEVYRLAGCGEVEVVKRSGQLARRGDVVLRAVGEARCLHAAWRTAQEVVAWASGVATKTRRLVELARRVNPRVVVAATRKTPPGLRALYHKAVLAGGGMVHRCCLSDGVLVFRNHLVFLGEGALQKAAKAAAVRPAGVEVSTVEEAVEAAKAGFSYIQLERMTPEEVAEAAARVRSVNPRVVVGASGGIDEHNIASYAPHVDVVVTSAPYRAPPIDLGTEMTPL</sequence>
<protein>
    <recommendedName>
        <fullName evidence="5">Nicotinate-nucleotide pyrophosphorylase [carboxylating]</fullName>
        <ecNumber evidence="5">2.4.2.19</ecNumber>
    </recommendedName>
    <alternativeName>
        <fullName evidence="5">Quinolinate phosphoribosyltransferase [decarboxylating]</fullName>
    </alternativeName>
</protein>
<dbReference type="Gene3D" id="3.20.20.70">
    <property type="entry name" value="Aldolase class I"/>
    <property type="match status" value="1"/>
</dbReference>
<dbReference type="EC" id="2.4.2.19" evidence="5"/>
<name>A1RQL2_PYRIL</name>
<dbReference type="SUPFAM" id="SSF51690">
    <property type="entry name" value="Nicotinate/Quinolinate PRTase C-terminal domain-like"/>
    <property type="match status" value="1"/>
</dbReference>
<dbReference type="GO" id="GO:0034213">
    <property type="term" value="P:quinolinate catabolic process"/>
    <property type="evidence" value="ECO:0007669"/>
    <property type="project" value="TreeGrafter"/>
</dbReference>
<feature type="domain" description="Quinolinate phosphoribosyl transferase C-terminal" evidence="6">
    <location>
        <begin position="103"/>
        <end position="266"/>
    </location>
</feature>
<dbReference type="PANTHER" id="PTHR32179">
    <property type="entry name" value="NICOTINATE-NUCLEOTIDE PYROPHOSPHORYLASE [CARBOXYLATING]"/>
    <property type="match status" value="1"/>
</dbReference>
<comment type="similarity">
    <text evidence="1 5">Belongs to the NadC/ModD family.</text>
</comment>
<dbReference type="InterPro" id="IPR022412">
    <property type="entry name" value="Quinolinate_PRibosylTrfase_N"/>
</dbReference>
<dbReference type="SUPFAM" id="SSF54675">
    <property type="entry name" value="Nicotinate/Quinolinate PRTase N-terminal domain-like"/>
    <property type="match status" value="1"/>
</dbReference>
<evidence type="ECO:0000256" key="3">
    <source>
        <dbReference type="ARBA" id="ARBA00022676"/>
    </source>
</evidence>
<reference evidence="8" key="1">
    <citation type="submission" date="2006-12" db="EMBL/GenBank/DDBJ databases">
        <title>Complete sequence of Pyrobaculum islandicum DSM 4184.</title>
        <authorList>
            <person name="Copeland A."/>
            <person name="Lucas S."/>
            <person name="Lapidus A."/>
            <person name="Barry K."/>
            <person name="Detter J.C."/>
            <person name="Glavina del Rio T."/>
            <person name="Dalin E."/>
            <person name="Tice H."/>
            <person name="Pitluck S."/>
            <person name="Meincke L."/>
            <person name="Brettin T."/>
            <person name="Bruce D."/>
            <person name="Han C."/>
            <person name="Tapia R."/>
            <person name="Gilna P."/>
            <person name="Schmutz J."/>
            <person name="Larimer F."/>
            <person name="Land M."/>
            <person name="Hauser L."/>
            <person name="Kyrpides N."/>
            <person name="Mikhailova N."/>
            <person name="Cozen A.E."/>
            <person name="Fitz-Gibbon S.T."/>
            <person name="House C.H."/>
            <person name="Saltikov C."/>
            <person name="Lowe T."/>
            <person name="Richardson P."/>
        </authorList>
    </citation>
    <scope>NUCLEOTIDE SEQUENCE [LARGE SCALE GENOMIC DNA]</scope>
    <source>
        <strain evidence="8">DSM 4184</strain>
    </source>
</reference>
<dbReference type="HOGENOM" id="CLU_039622_2_0_2"/>
<dbReference type="FunFam" id="3.20.20.70:FF:000030">
    <property type="entry name" value="Nicotinate-nucleotide pyrophosphorylase, carboxylating"/>
    <property type="match status" value="1"/>
</dbReference>
<dbReference type="OrthoDB" id="115072at2157"/>
<feature type="domain" description="Quinolinate phosphoribosyl transferase N-terminal" evidence="7">
    <location>
        <begin position="17"/>
        <end position="101"/>
    </location>
</feature>
<organism evidence="8 9">
    <name type="scientific">Pyrobaculum islandicum (strain DSM 4184 / JCM 9189 / GEO3)</name>
    <dbReference type="NCBI Taxonomy" id="384616"/>
    <lineage>
        <taxon>Archaea</taxon>
        <taxon>Thermoproteota</taxon>
        <taxon>Thermoprotei</taxon>
        <taxon>Thermoproteales</taxon>
        <taxon>Thermoproteaceae</taxon>
        <taxon>Pyrobaculum</taxon>
    </lineage>
</organism>
<comment type="function">
    <text evidence="5">Involved in the catabolism of quinolinic acid (QA).</text>
</comment>
<gene>
    <name evidence="8" type="ordered locus">Pisl_0060</name>
</gene>
<evidence type="ECO:0000256" key="5">
    <source>
        <dbReference type="PIRNR" id="PIRNR006250"/>
    </source>
</evidence>
<dbReference type="InterPro" id="IPR027277">
    <property type="entry name" value="NadC/ModD"/>
</dbReference>
<dbReference type="NCBIfam" id="TIGR01334">
    <property type="entry name" value="modD"/>
    <property type="match status" value="1"/>
</dbReference>